<name>A0A7I8VJU0_9ANNE</name>
<comment type="caution">
    <text evidence="2">The sequence shown here is derived from an EMBL/GenBank/DDBJ whole genome shotgun (WGS) entry which is preliminary data.</text>
</comment>
<reference evidence="2 3" key="1">
    <citation type="submission" date="2020-08" db="EMBL/GenBank/DDBJ databases">
        <authorList>
            <person name="Hejnol A."/>
        </authorList>
    </citation>
    <scope>NUCLEOTIDE SEQUENCE [LARGE SCALE GENOMIC DNA]</scope>
</reference>
<keyword evidence="3" id="KW-1185">Reference proteome</keyword>
<evidence type="ECO:0000313" key="2">
    <source>
        <dbReference type="EMBL" id="CAD5115529.1"/>
    </source>
</evidence>
<feature type="chain" id="PRO_5029658556" evidence="1">
    <location>
        <begin position="20"/>
        <end position="108"/>
    </location>
</feature>
<evidence type="ECO:0000256" key="1">
    <source>
        <dbReference type="SAM" id="SignalP"/>
    </source>
</evidence>
<feature type="signal peptide" evidence="1">
    <location>
        <begin position="1"/>
        <end position="19"/>
    </location>
</feature>
<proteinExistence type="predicted"/>
<evidence type="ECO:0000313" key="3">
    <source>
        <dbReference type="Proteomes" id="UP000549394"/>
    </source>
</evidence>
<gene>
    <name evidence="2" type="ORF">DGYR_LOCUS4259</name>
</gene>
<dbReference type="EMBL" id="CAJFCJ010000006">
    <property type="protein sequence ID" value="CAD5115529.1"/>
    <property type="molecule type" value="Genomic_DNA"/>
</dbReference>
<protein>
    <submittedName>
        <fullName evidence="2">DgyrCDS4496</fullName>
    </submittedName>
</protein>
<keyword evidence="1" id="KW-0732">Signal</keyword>
<dbReference type="AlphaFoldDB" id="A0A7I8VJU0"/>
<sequence length="108" mass="11890">MKFLVACILGLALLCEANSLRIKADKTTLYTGAFVPIEVIPTVTFPVPCMYNFAPAVMNMAGGGSRGQFYISGQTQKWVYNIVPHHGQVTLRMVCGLVERAEITFTFN</sequence>
<accession>A0A7I8VJU0</accession>
<dbReference type="Proteomes" id="UP000549394">
    <property type="component" value="Unassembled WGS sequence"/>
</dbReference>
<organism evidence="2 3">
    <name type="scientific">Dimorphilus gyrociliatus</name>
    <dbReference type="NCBI Taxonomy" id="2664684"/>
    <lineage>
        <taxon>Eukaryota</taxon>
        <taxon>Metazoa</taxon>
        <taxon>Spiralia</taxon>
        <taxon>Lophotrochozoa</taxon>
        <taxon>Annelida</taxon>
        <taxon>Polychaeta</taxon>
        <taxon>Polychaeta incertae sedis</taxon>
        <taxon>Dinophilidae</taxon>
        <taxon>Dimorphilus</taxon>
    </lineage>
</organism>